<organism evidence="4 6">
    <name type="scientific">Bacillus glycinifermentans</name>
    <dbReference type="NCBI Taxonomy" id="1664069"/>
    <lineage>
        <taxon>Bacteria</taxon>
        <taxon>Bacillati</taxon>
        <taxon>Bacillota</taxon>
        <taxon>Bacilli</taxon>
        <taxon>Bacillales</taxon>
        <taxon>Bacillaceae</taxon>
        <taxon>Bacillus</taxon>
    </lineage>
</organism>
<reference evidence="4" key="2">
    <citation type="submission" date="2015-10" db="EMBL/GenBank/DDBJ databases">
        <authorList>
            <person name="Gilbert D.G."/>
        </authorList>
    </citation>
    <scope>NUCLEOTIDE SEQUENCE</scope>
    <source>
        <strain evidence="4">GO-13</strain>
    </source>
</reference>
<dbReference type="Proteomes" id="UP001341297">
    <property type="component" value="Unassembled WGS sequence"/>
</dbReference>
<evidence type="ECO:0000256" key="1">
    <source>
        <dbReference type="SAM" id="MobiDB-lite"/>
    </source>
</evidence>
<name>A0A0T6BUX1_9BACI</name>
<keyword evidence="2" id="KW-1133">Transmembrane helix</keyword>
<gene>
    <name evidence="4" type="ORF">AB447_212935</name>
    <name evidence="5" type="ORF">P8828_19120</name>
</gene>
<dbReference type="InterPro" id="IPR011055">
    <property type="entry name" value="Dup_hybrid_motif"/>
</dbReference>
<protein>
    <submittedName>
        <fullName evidence="5">Peptidoglycan DD-metalloendopeptidase family protein</fullName>
    </submittedName>
    <submittedName>
        <fullName evidence="4">Stage IV sporulation protein FA</fullName>
    </submittedName>
</protein>
<reference evidence="4 6" key="1">
    <citation type="journal article" date="2015" name="Int. J. Syst. Evol. Microbiol.">
        <title>Bacillus glycinifermentans sp. nov., isolated from fermented soybean paste.</title>
        <authorList>
            <person name="Kim S.J."/>
            <person name="Dunlap C.A."/>
            <person name="Kwon S.W."/>
            <person name="Rooney A.P."/>
        </authorList>
    </citation>
    <scope>NUCLEOTIDE SEQUENCE [LARGE SCALE GENOMIC DNA]</scope>
    <source>
        <strain evidence="4 6">GO-13</strain>
    </source>
</reference>
<dbReference type="EMBL" id="JARRTL010000025">
    <property type="protein sequence ID" value="MEC0486874.1"/>
    <property type="molecule type" value="Genomic_DNA"/>
</dbReference>
<evidence type="ECO:0000313" key="5">
    <source>
        <dbReference type="EMBL" id="MEC0486874.1"/>
    </source>
</evidence>
<proteinExistence type="predicted"/>
<dbReference type="Gene3D" id="2.70.70.10">
    <property type="entry name" value="Glucose Permease (Domain IIA)"/>
    <property type="match status" value="1"/>
</dbReference>
<evidence type="ECO:0000259" key="3">
    <source>
        <dbReference type="Pfam" id="PF01551"/>
    </source>
</evidence>
<evidence type="ECO:0000313" key="7">
    <source>
        <dbReference type="Proteomes" id="UP001341297"/>
    </source>
</evidence>
<dbReference type="RefSeq" id="WP_048353523.1">
    <property type="nucleotide sequence ID" value="NZ_CP023481.1"/>
</dbReference>
<dbReference type="Pfam" id="PF01551">
    <property type="entry name" value="Peptidase_M23"/>
    <property type="match status" value="1"/>
</dbReference>
<evidence type="ECO:0000256" key="2">
    <source>
        <dbReference type="SAM" id="Phobius"/>
    </source>
</evidence>
<dbReference type="EMBL" id="LECW02000004">
    <property type="protein sequence ID" value="KRT95388.1"/>
    <property type="molecule type" value="Genomic_DNA"/>
</dbReference>
<dbReference type="OrthoDB" id="2986589at2"/>
<keyword evidence="2" id="KW-0812">Transmembrane</keyword>
<keyword evidence="2" id="KW-0472">Membrane</keyword>
<evidence type="ECO:0000313" key="6">
    <source>
        <dbReference type="Proteomes" id="UP000036168"/>
    </source>
</evidence>
<dbReference type="Proteomes" id="UP000036168">
    <property type="component" value="Unassembled WGS sequence"/>
</dbReference>
<dbReference type="InterPro" id="IPR016047">
    <property type="entry name" value="M23ase_b-sheet_dom"/>
</dbReference>
<sequence>MSHRADEIRKRIAKKRKRKTPANGTGRPDRSKRPLSPPAWTAFPEDDKHEEFPAYEGGSTLINGKHPLIKADAFIIKCLLSACLVLVSAIAYKGHFEPVKQVKPVISRMFSEEFQFAALGHWYESKFGHPLSLFQPKSGKQSDQMEVNQELVTPAMGKVQQKFSGEGIKVETESETIESMKEGYVIEVEKSPETGLTVVIQHADNSYTYYGQLKKVDVALYDFVDKGAKLGTIQQNKDHKGVYYFAIKQGDEFVDPIQVISFDE</sequence>
<keyword evidence="7" id="KW-1185">Reference proteome</keyword>
<accession>A0A0T6BUX1</accession>
<dbReference type="STRING" id="1664069.BGLY_3253"/>
<feature type="compositionally biased region" description="Basic and acidic residues" evidence="1">
    <location>
        <begin position="1"/>
        <end position="10"/>
    </location>
</feature>
<evidence type="ECO:0000313" key="4">
    <source>
        <dbReference type="EMBL" id="KRT95388.1"/>
    </source>
</evidence>
<feature type="compositionally biased region" description="Basic residues" evidence="1">
    <location>
        <begin position="11"/>
        <end position="20"/>
    </location>
</feature>
<dbReference type="CDD" id="cd12797">
    <property type="entry name" value="M23_peptidase"/>
    <property type="match status" value="1"/>
</dbReference>
<reference evidence="5 7" key="3">
    <citation type="submission" date="2023-03" db="EMBL/GenBank/DDBJ databases">
        <title>Agriculturally important microbes genome sequencing.</title>
        <authorList>
            <person name="Dunlap C."/>
        </authorList>
    </citation>
    <scope>NUCLEOTIDE SEQUENCE [LARGE SCALE GENOMIC DNA]</scope>
    <source>
        <strain evidence="5 7">CBP-3203</strain>
    </source>
</reference>
<feature type="domain" description="M23ase beta-sheet core" evidence="3">
    <location>
        <begin position="166"/>
        <end position="256"/>
    </location>
</feature>
<feature type="transmembrane region" description="Helical" evidence="2">
    <location>
        <begin position="74"/>
        <end position="92"/>
    </location>
</feature>
<comment type="caution">
    <text evidence="4">The sequence shown here is derived from an EMBL/GenBank/DDBJ whole genome shotgun (WGS) entry which is preliminary data.</text>
</comment>
<dbReference type="SUPFAM" id="SSF51261">
    <property type="entry name" value="Duplicated hybrid motif"/>
    <property type="match status" value="1"/>
</dbReference>
<feature type="region of interest" description="Disordered" evidence="1">
    <location>
        <begin position="1"/>
        <end position="45"/>
    </location>
</feature>
<dbReference type="AlphaFoldDB" id="A0A0T6BUX1"/>